<reference evidence="2" key="1">
    <citation type="submission" date="2019-04" db="EMBL/GenBank/DDBJ databases">
        <title>Friends and foes A comparative genomics study of 23 Aspergillus species from section Flavi.</title>
        <authorList>
            <consortium name="DOE Joint Genome Institute"/>
            <person name="Kjaerbolling I."/>
            <person name="Vesth T."/>
            <person name="Frisvad J.C."/>
            <person name="Nybo J.L."/>
            <person name="Theobald S."/>
            <person name="Kildgaard S."/>
            <person name="Isbrandt T."/>
            <person name="Kuo A."/>
            <person name="Sato A."/>
            <person name="Lyhne E.K."/>
            <person name="Kogle M.E."/>
            <person name="Wiebenga A."/>
            <person name="Kun R.S."/>
            <person name="Lubbers R.J."/>
            <person name="Makela M.R."/>
            <person name="Barry K."/>
            <person name="Chovatia M."/>
            <person name="Clum A."/>
            <person name="Daum C."/>
            <person name="Haridas S."/>
            <person name="He G."/>
            <person name="LaButti K."/>
            <person name="Lipzen A."/>
            <person name="Mondo S."/>
            <person name="Riley R."/>
            <person name="Salamov A."/>
            <person name="Simmons B.A."/>
            <person name="Magnuson J.K."/>
            <person name="Henrissat B."/>
            <person name="Mortensen U.H."/>
            <person name="Larsen T.O."/>
            <person name="Devries R.P."/>
            <person name="Grigoriev I.V."/>
            <person name="Machida M."/>
            <person name="Baker S.E."/>
            <person name="Andersen M.R."/>
        </authorList>
    </citation>
    <scope>NUCLEOTIDE SEQUENCE [LARGE SCALE GENOMIC DNA]</scope>
    <source>
        <strain evidence="2">CBS 121.62</strain>
    </source>
</reference>
<organism evidence="2">
    <name type="scientific">Aspergillus flavus</name>
    <dbReference type="NCBI Taxonomy" id="5059"/>
    <lineage>
        <taxon>Eukaryota</taxon>
        <taxon>Fungi</taxon>
        <taxon>Dikarya</taxon>
        <taxon>Ascomycota</taxon>
        <taxon>Pezizomycotina</taxon>
        <taxon>Eurotiomycetes</taxon>
        <taxon>Eurotiomycetidae</taxon>
        <taxon>Eurotiales</taxon>
        <taxon>Aspergillaceae</taxon>
        <taxon>Aspergillus</taxon>
        <taxon>Aspergillus subgen. Circumdati</taxon>
    </lineage>
</organism>
<evidence type="ECO:0000256" key="1">
    <source>
        <dbReference type="SAM" id="Phobius"/>
    </source>
</evidence>
<proteinExistence type="predicted"/>
<sequence length="85" mass="9526">MVRAAKESTSSDPSFFFLFSELTLLILSIPPIFVSFQFDFCVHIFDIRPPPASRQFICPSVVKHIVIAKSSYSTASHAATEFAQR</sequence>
<protein>
    <submittedName>
        <fullName evidence="2">Uncharacterized protein</fullName>
    </submittedName>
</protein>
<gene>
    <name evidence="2" type="ORF">BDV35DRAFT_374217</name>
</gene>
<evidence type="ECO:0000313" key="2">
    <source>
        <dbReference type="EMBL" id="KAB8240233.1"/>
    </source>
</evidence>
<keyword evidence="1" id="KW-0812">Transmembrane</keyword>
<accession>A0A5N6GIC6</accession>
<keyword evidence="1" id="KW-0472">Membrane</keyword>
<dbReference type="EMBL" id="ML734763">
    <property type="protein sequence ID" value="KAB8240233.1"/>
    <property type="molecule type" value="Genomic_DNA"/>
</dbReference>
<feature type="transmembrane region" description="Helical" evidence="1">
    <location>
        <begin position="15"/>
        <end position="38"/>
    </location>
</feature>
<name>A0A5N6GIC6_ASPFL</name>
<keyword evidence="1" id="KW-1133">Transmembrane helix</keyword>
<dbReference type="AlphaFoldDB" id="A0A5N6GIC6"/>
<dbReference type="Proteomes" id="UP000325434">
    <property type="component" value="Unassembled WGS sequence"/>
</dbReference>